<feature type="domain" description="HTH tetR-type" evidence="5">
    <location>
        <begin position="12"/>
        <end position="72"/>
    </location>
</feature>
<dbReference type="Pfam" id="PF00440">
    <property type="entry name" value="TetR_N"/>
    <property type="match status" value="1"/>
</dbReference>
<keyword evidence="3" id="KW-0804">Transcription</keyword>
<dbReference type="EMBL" id="CP123390">
    <property type="protein sequence ID" value="XCC97905.1"/>
    <property type="molecule type" value="Genomic_DNA"/>
</dbReference>
<dbReference type="InterPro" id="IPR009057">
    <property type="entry name" value="Homeodomain-like_sf"/>
</dbReference>
<protein>
    <submittedName>
        <fullName evidence="6">TetR/AcrR family transcriptional regulator</fullName>
    </submittedName>
</protein>
<dbReference type="PROSITE" id="PS50977">
    <property type="entry name" value="HTH_TETR_2"/>
    <property type="match status" value="1"/>
</dbReference>
<keyword evidence="1" id="KW-0805">Transcription regulation</keyword>
<dbReference type="AlphaFoldDB" id="A0AAU8AUB1"/>
<proteinExistence type="predicted"/>
<evidence type="ECO:0000256" key="3">
    <source>
        <dbReference type="ARBA" id="ARBA00023163"/>
    </source>
</evidence>
<accession>A0AAU8AUB1</accession>
<geneLocation type="plasmid" evidence="6">
    <name>unnamed5</name>
</geneLocation>
<feature type="DNA-binding region" description="H-T-H motif" evidence="4">
    <location>
        <begin position="35"/>
        <end position="54"/>
    </location>
</feature>
<evidence type="ECO:0000256" key="1">
    <source>
        <dbReference type="ARBA" id="ARBA00023015"/>
    </source>
</evidence>
<dbReference type="SUPFAM" id="SSF46689">
    <property type="entry name" value="Homeodomain-like"/>
    <property type="match status" value="1"/>
</dbReference>
<evidence type="ECO:0000256" key="4">
    <source>
        <dbReference type="PROSITE-ProRule" id="PRU00335"/>
    </source>
</evidence>
<dbReference type="GO" id="GO:0003700">
    <property type="term" value="F:DNA-binding transcription factor activity"/>
    <property type="evidence" value="ECO:0007669"/>
    <property type="project" value="TreeGrafter"/>
</dbReference>
<keyword evidence="2 4" id="KW-0238">DNA-binding</keyword>
<organism evidence="6">
    <name type="scientific">Alloyangia sp. H15</name>
    <dbReference type="NCBI Taxonomy" id="3029062"/>
    <lineage>
        <taxon>Bacteria</taxon>
        <taxon>Pseudomonadati</taxon>
        <taxon>Pseudomonadota</taxon>
        <taxon>Alphaproteobacteria</taxon>
        <taxon>Rhodobacterales</taxon>
        <taxon>Roseobacteraceae</taxon>
        <taxon>Alloyangia</taxon>
    </lineage>
</organism>
<gene>
    <name evidence="6" type="ORF">PVT71_28395</name>
</gene>
<dbReference type="GO" id="GO:0000976">
    <property type="term" value="F:transcription cis-regulatory region binding"/>
    <property type="evidence" value="ECO:0007669"/>
    <property type="project" value="TreeGrafter"/>
</dbReference>
<evidence type="ECO:0000313" key="6">
    <source>
        <dbReference type="EMBL" id="XCC97905.1"/>
    </source>
</evidence>
<dbReference type="InterPro" id="IPR001647">
    <property type="entry name" value="HTH_TetR"/>
</dbReference>
<dbReference type="Gene3D" id="1.10.357.10">
    <property type="entry name" value="Tetracycline Repressor, domain 2"/>
    <property type="match status" value="1"/>
</dbReference>
<dbReference type="InterPro" id="IPR041483">
    <property type="entry name" value="TetR_C_34"/>
</dbReference>
<dbReference type="PRINTS" id="PR00455">
    <property type="entry name" value="HTHTETR"/>
</dbReference>
<sequence>MVTYASAAEDKQVRREAILEAALALFLEDTRHLPTVAAVATRSKLAKGTIYIYFESKEQIFSSLLIRELRAFIAFVTRYFETSSGPGPEIVAEFVTQYVGHVCDHPSLMWLDSMGYAMLEPNLSDEQALDLKLQFAEALDEAGRAIEVALELPKGEGVDLLVPSFSLTRGLWQIVDIPQAVKDHPKFAGHPFSRMDFGRDLSRALTRYWRGAWDVRRYSGPLDTDGS</sequence>
<dbReference type="RefSeq" id="WP_353476784.1">
    <property type="nucleotide sequence ID" value="NZ_CP123390.1"/>
</dbReference>
<evidence type="ECO:0000259" key="5">
    <source>
        <dbReference type="PROSITE" id="PS50977"/>
    </source>
</evidence>
<dbReference type="InterPro" id="IPR050109">
    <property type="entry name" value="HTH-type_TetR-like_transc_reg"/>
</dbReference>
<dbReference type="Pfam" id="PF17929">
    <property type="entry name" value="TetR_C_34"/>
    <property type="match status" value="1"/>
</dbReference>
<keyword evidence="6" id="KW-0614">Plasmid</keyword>
<reference evidence="6" key="1">
    <citation type="submission" date="2023-02" db="EMBL/GenBank/DDBJ databases">
        <title>Description and genomic characterization of Salipiger bruguierae sp. nov., isolated from the sediment of mangrove plant Bruguiera sexangula.</title>
        <authorList>
            <person name="Long M."/>
        </authorList>
    </citation>
    <scope>NUCLEOTIDE SEQUENCE</scope>
    <source>
        <strain evidence="6">H15</strain>
        <plasmid evidence="6">unnamed5</plasmid>
    </source>
</reference>
<name>A0AAU8AUB1_9RHOB</name>
<dbReference type="PANTHER" id="PTHR30055">
    <property type="entry name" value="HTH-TYPE TRANSCRIPTIONAL REGULATOR RUTR"/>
    <property type="match status" value="1"/>
</dbReference>
<evidence type="ECO:0000256" key="2">
    <source>
        <dbReference type="ARBA" id="ARBA00023125"/>
    </source>
</evidence>
<dbReference type="PANTHER" id="PTHR30055:SF234">
    <property type="entry name" value="HTH-TYPE TRANSCRIPTIONAL REGULATOR BETI"/>
    <property type="match status" value="1"/>
</dbReference>